<dbReference type="RefSeq" id="WP_013931648.1">
    <property type="nucleotide sequence ID" value="NC_015707.1"/>
</dbReference>
<dbReference type="InterPro" id="IPR050490">
    <property type="entry name" value="Bact_solute-bd_prot1"/>
</dbReference>
<evidence type="ECO:0000313" key="5">
    <source>
        <dbReference type="Proteomes" id="UP000006804"/>
    </source>
</evidence>
<dbReference type="HOGENOM" id="CLU_602488_0_0_0"/>
<reference evidence="4 5" key="1">
    <citation type="submission" date="2010-11" db="EMBL/GenBank/DDBJ databases">
        <title>The complete genome of Thermotoga thermarum DSM 5069.</title>
        <authorList>
            <consortium name="US DOE Joint Genome Institute (JGI-PGF)"/>
            <person name="Lucas S."/>
            <person name="Copeland A."/>
            <person name="Lapidus A."/>
            <person name="Bruce D."/>
            <person name="Goodwin L."/>
            <person name="Pitluck S."/>
            <person name="Kyrpides N."/>
            <person name="Mavromatis K."/>
            <person name="Ivanova N."/>
            <person name="Zeytun A."/>
            <person name="Brettin T."/>
            <person name="Detter J.C."/>
            <person name="Tapia R."/>
            <person name="Han C."/>
            <person name="Land M."/>
            <person name="Hauser L."/>
            <person name="Markowitz V."/>
            <person name="Cheng J.-F."/>
            <person name="Hugenholtz P."/>
            <person name="Woyke T."/>
            <person name="Wu D."/>
            <person name="Spring S."/>
            <person name="Schroeder M."/>
            <person name="Brambilla E."/>
            <person name="Klenk H.-P."/>
            <person name="Eisen J.A."/>
        </authorList>
    </citation>
    <scope>NUCLEOTIDE SEQUENCE [LARGE SCALE GENOMIC DNA]</scope>
    <source>
        <strain evidence="4 5">DSM 5069</strain>
    </source>
</reference>
<organism evidence="4 5">
    <name type="scientific">Pseudothermotoga thermarum DSM 5069</name>
    <dbReference type="NCBI Taxonomy" id="688269"/>
    <lineage>
        <taxon>Bacteria</taxon>
        <taxon>Thermotogati</taxon>
        <taxon>Thermotogota</taxon>
        <taxon>Thermotogae</taxon>
        <taxon>Thermotogales</taxon>
        <taxon>Thermotogaceae</taxon>
        <taxon>Pseudothermotoga</taxon>
    </lineage>
</organism>
<proteinExistence type="inferred from homology"/>
<dbReference type="AlphaFoldDB" id="F7YVC2"/>
<dbReference type="Pfam" id="PF13416">
    <property type="entry name" value="SBP_bac_8"/>
    <property type="match status" value="1"/>
</dbReference>
<dbReference type="InterPro" id="IPR006059">
    <property type="entry name" value="SBP"/>
</dbReference>
<dbReference type="EMBL" id="CP002351">
    <property type="protein sequence ID" value="AEH50425.1"/>
    <property type="molecule type" value="Genomic_DNA"/>
</dbReference>
<evidence type="ECO:0000256" key="1">
    <source>
        <dbReference type="ARBA" id="ARBA00008520"/>
    </source>
</evidence>
<dbReference type="OrthoDB" id="9770625at2"/>
<dbReference type="PANTHER" id="PTHR43649:SF34">
    <property type="entry name" value="ABC TRANSPORTER PERIPLASMIC-BINDING PROTEIN YCJN-RELATED"/>
    <property type="match status" value="1"/>
</dbReference>
<dbReference type="Gene3D" id="3.40.190.10">
    <property type="entry name" value="Periplasmic binding protein-like II"/>
    <property type="match status" value="1"/>
</dbReference>
<keyword evidence="2" id="KW-0813">Transport</keyword>
<evidence type="ECO:0000256" key="3">
    <source>
        <dbReference type="ARBA" id="ARBA00022729"/>
    </source>
</evidence>
<evidence type="ECO:0000313" key="4">
    <source>
        <dbReference type="EMBL" id="AEH50425.1"/>
    </source>
</evidence>
<dbReference type="PANTHER" id="PTHR43649">
    <property type="entry name" value="ARABINOSE-BINDING PROTEIN-RELATED"/>
    <property type="match status" value="1"/>
</dbReference>
<dbReference type="SUPFAM" id="SSF53850">
    <property type="entry name" value="Periplasmic binding protein-like II"/>
    <property type="match status" value="1"/>
</dbReference>
<comment type="similarity">
    <text evidence="1">Belongs to the bacterial solute-binding protein 1 family.</text>
</comment>
<accession>F7YVC2</accession>
<dbReference type="Proteomes" id="UP000006804">
    <property type="component" value="Chromosome"/>
</dbReference>
<dbReference type="KEGG" id="tta:Theth_0330"/>
<evidence type="ECO:0000256" key="2">
    <source>
        <dbReference type="ARBA" id="ARBA00022448"/>
    </source>
</evidence>
<protein>
    <submittedName>
        <fullName evidence="4">Extracellular solute-binding protein family 1</fullName>
    </submittedName>
</protein>
<dbReference type="eggNOG" id="COG1653">
    <property type="taxonomic scope" value="Bacteria"/>
</dbReference>
<dbReference type="PATRIC" id="fig|688269.3.peg.341"/>
<keyword evidence="5" id="KW-1185">Reference proteome</keyword>
<sequence precursor="true">MRKVLVAFVLAFAILMFSATKIVMVYWPGPESEAMEKVVSYWNATEGKKLGIEVEILNFSREGFWEKQEILLNARSSEVDIVFVATYIIGRLAPHLVPLEGFQLDPNVFIASALDSMSYEGFLYGLPLDVSNHFLYYRKDLMEKLLNEPAWRTRYEELSQKYLGKKLSPKRPNEWEWDDYKATAIFFTKKYNPDSPTTYGNVLQMKNLVYNVMIWNDVLWSMGGSWFDSTGKFNIKTEAARKAAELFKTLYDLGTVPPGVTTYEFGEANEAFKSGSVFMMIQWSAAYNILTDKTQSPLVYDKVALAPIPGPRPSTHVHSLGVALSKYSKKKDAALKFLSFLASEQAMKMYAENGGIPPVETVLKSLGHKRPEFPVIAEHVRKYGYVEATIPETMSILEIISNKLTAYWAGQIDLDRTLDQIQAEVDTLLKK</sequence>
<gene>
    <name evidence="4" type="ORF">Theth_0330</name>
</gene>
<dbReference type="STRING" id="688269.Theth_0330"/>
<keyword evidence="3" id="KW-0732">Signal</keyword>
<name>F7YVC2_9THEM</name>